<dbReference type="InterPro" id="IPR001173">
    <property type="entry name" value="Glyco_trans_2-like"/>
</dbReference>
<dbReference type="PANTHER" id="PTHR48090">
    <property type="entry name" value="UNDECAPRENYL-PHOSPHATE 4-DEOXY-4-FORMAMIDO-L-ARABINOSE TRANSFERASE-RELATED"/>
    <property type="match status" value="1"/>
</dbReference>
<evidence type="ECO:0000259" key="3">
    <source>
        <dbReference type="Pfam" id="PF00535"/>
    </source>
</evidence>
<dbReference type="Pfam" id="PF00535">
    <property type="entry name" value="Glycos_transf_2"/>
    <property type="match status" value="1"/>
</dbReference>
<feature type="compositionally biased region" description="Basic and acidic residues" evidence="2">
    <location>
        <begin position="21"/>
        <end position="35"/>
    </location>
</feature>
<organism evidence="4 5">
    <name type="scientific">Rhodococcus jostii</name>
    <dbReference type="NCBI Taxonomy" id="132919"/>
    <lineage>
        <taxon>Bacteria</taxon>
        <taxon>Bacillati</taxon>
        <taxon>Actinomycetota</taxon>
        <taxon>Actinomycetes</taxon>
        <taxon>Mycobacteriales</taxon>
        <taxon>Nocardiaceae</taxon>
        <taxon>Rhodococcus</taxon>
    </lineage>
</organism>
<dbReference type="EMBL" id="JAWLKA010000004">
    <property type="protein sequence ID" value="MDV6280769.1"/>
    <property type="molecule type" value="Genomic_DNA"/>
</dbReference>
<evidence type="ECO:0000256" key="2">
    <source>
        <dbReference type="SAM" id="MobiDB-lite"/>
    </source>
</evidence>
<evidence type="ECO:0000256" key="1">
    <source>
        <dbReference type="ARBA" id="ARBA00006739"/>
    </source>
</evidence>
<gene>
    <name evidence="4" type="ORF">R3Q59_09650</name>
</gene>
<protein>
    <submittedName>
        <fullName evidence="4">Glycosyltransferase family 2 protein</fullName>
    </submittedName>
</protein>
<reference evidence="4 5" key="1">
    <citation type="submission" date="2023-10" db="EMBL/GenBank/DDBJ databases">
        <title>Development of a sustainable strategy for remediation of hydrocarbon-contaminated territories based on the waste exchange concept.</title>
        <authorList>
            <person name="Krivoruchko A."/>
        </authorList>
    </citation>
    <scope>NUCLEOTIDE SEQUENCE [LARGE SCALE GENOMIC DNA]</scope>
    <source>
        <strain evidence="4 5">IEGM 60</strain>
    </source>
</reference>
<comment type="similarity">
    <text evidence="1">Belongs to the glycosyltransferase 2 family.</text>
</comment>
<proteinExistence type="inferred from homology"/>
<keyword evidence="5" id="KW-1185">Reference proteome</keyword>
<dbReference type="Proteomes" id="UP001185737">
    <property type="component" value="Unassembled WGS sequence"/>
</dbReference>
<sequence>MSLYTPDRLEPSDGTDVVGVDQRKGEDNGRNDGDGSQRPTVTVVVPAMNEAKNLPHVAARMPADIDEIVFVDGHSVDDTVEVAKSLWPDATVVTQSRKGKGNALACGFLASTSDIIVMIDADGSTDPAEIPLFVGALVAGADFAKGTRFAAGGGSSDITFSRKLGNKALNAIVNLKFGASFSDLCYGYNAFWRRHVPVMALPSVDATEAQWGDGFEIETLINVRVANAGLKITEVPSFEQDRIHGESNLNAVRDGLRVLRTIRSEQRTSAPDVSPTPVARG</sequence>
<dbReference type="InterPro" id="IPR050256">
    <property type="entry name" value="Glycosyltransferase_2"/>
</dbReference>
<name>A0ABU4CBA2_RHOJO</name>
<dbReference type="CDD" id="cd04179">
    <property type="entry name" value="DPM_DPG-synthase_like"/>
    <property type="match status" value="1"/>
</dbReference>
<dbReference type="SUPFAM" id="SSF53448">
    <property type="entry name" value="Nucleotide-diphospho-sugar transferases"/>
    <property type="match status" value="1"/>
</dbReference>
<dbReference type="PANTHER" id="PTHR48090:SF7">
    <property type="entry name" value="RFBJ PROTEIN"/>
    <property type="match status" value="1"/>
</dbReference>
<dbReference type="InterPro" id="IPR029044">
    <property type="entry name" value="Nucleotide-diphossugar_trans"/>
</dbReference>
<dbReference type="RefSeq" id="WP_317568125.1">
    <property type="nucleotide sequence ID" value="NZ_JAWLKA010000004.1"/>
</dbReference>
<evidence type="ECO:0000313" key="5">
    <source>
        <dbReference type="Proteomes" id="UP001185737"/>
    </source>
</evidence>
<evidence type="ECO:0000313" key="4">
    <source>
        <dbReference type="EMBL" id="MDV6280769.1"/>
    </source>
</evidence>
<comment type="caution">
    <text evidence="4">The sequence shown here is derived from an EMBL/GenBank/DDBJ whole genome shotgun (WGS) entry which is preliminary data.</text>
</comment>
<dbReference type="Gene3D" id="3.90.550.10">
    <property type="entry name" value="Spore Coat Polysaccharide Biosynthesis Protein SpsA, Chain A"/>
    <property type="match status" value="1"/>
</dbReference>
<accession>A0ABU4CBA2</accession>
<feature type="domain" description="Glycosyltransferase 2-like" evidence="3">
    <location>
        <begin position="42"/>
        <end position="175"/>
    </location>
</feature>
<feature type="region of interest" description="Disordered" evidence="2">
    <location>
        <begin position="1"/>
        <end position="39"/>
    </location>
</feature>